<dbReference type="Proteomes" id="UP000256519">
    <property type="component" value="Unassembled WGS sequence"/>
</dbReference>
<evidence type="ECO:0000313" key="3">
    <source>
        <dbReference type="Proteomes" id="UP000256519"/>
    </source>
</evidence>
<dbReference type="NCBIfam" id="NF041644">
    <property type="entry name" value="CBO0543_fam"/>
    <property type="match status" value="1"/>
</dbReference>
<dbReference type="InterPro" id="IPR048147">
    <property type="entry name" value="CBO0543-like"/>
</dbReference>
<organism evidence="2 3">
    <name type="scientific">Priestia megaterium</name>
    <name type="common">Bacillus megaterium</name>
    <dbReference type="NCBI Taxonomy" id="1404"/>
    <lineage>
        <taxon>Bacteria</taxon>
        <taxon>Bacillati</taxon>
        <taxon>Bacillota</taxon>
        <taxon>Bacilli</taxon>
        <taxon>Bacillales</taxon>
        <taxon>Bacillaceae</taxon>
        <taxon>Priestia</taxon>
    </lineage>
</organism>
<feature type="transmembrane region" description="Helical" evidence="1">
    <location>
        <begin position="123"/>
        <end position="140"/>
    </location>
</feature>
<feature type="transmembrane region" description="Helical" evidence="1">
    <location>
        <begin position="59"/>
        <end position="80"/>
    </location>
</feature>
<dbReference type="EMBL" id="PQWM01000048">
    <property type="protein sequence ID" value="RDZ08112.1"/>
    <property type="molecule type" value="Genomic_DNA"/>
</dbReference>
<keyword evidence="1" id="KW-0472">Membrane</keyword>
<gene>
    <name evidence="2" type="ORF">C3744_26290</name>
</gene>
<keyword evidence="1" id="KW-0812">Transmembrane</keyword>
<dbReference type="AlphaFoldDB" id="A0A3D8WV62"/>
<comment type="caution">
    <text evidence="2">The sequence shown here is derived from an EMBL/GenBank/DDBJ whole genome shotgun (WGS) entry which is preliminary data.</text>
</comment>
<evidence type="ECO:0000256" key="1">
    <source>
        <dbReference type="SAM" id="Phobius"/>
    </source>
</evidence>
<dbReference type="RefSeq" id="WP_116077983.1">
    <property type="nucleotide sequence ID" value="NZ_PQWM01000048.1"/>
</dbReference>
<accession>A0A3D8WV62</accession>
<name>A0A3D8WV62_PRIMG</name>
<feature type="transmembrane region" description="Helical" evidence="1">
    <location>
        <begin position="27"/>
        <end position="47"/>
    </location>
</feature>
<evidence type="ECO:0000313" key="2">
    <source>
        <dbReference type="EMBL" id="RDZ08112.1"/>
    </source>
</evidence>
<sequence length="153" mass="18391">MLFLILSVIVFSLIALFIPKRMSGIEIITTTLFALYLEALVNIFLDFKYDLYGYFSKGVDWRGLLYGFGIFGQVSIVYLNYFPYNKKLMSKVIYIVGWSVFAYIYELLFLWSKTYYYNGWKCWYSLILYPILYLILRSFHKYVLFLLKKYQQS</sequence>
<protein>
    <submittedName>
        <fullName evidence="2">Uncharacterized protein</fullName>
    </submittedName>
</protein>
<feature type="transmembrane region" description="Helical" evidence="1">
    <location>
        <begin position="92"/>
        <end position="111"/>
    </location>
</feature>
<reference evidence="2 3" key="1">
    <citation type="journal article" date="2018" name="Appl. Environ. Microbiol.">
        <title>Antimicrobial susceptibility testing and tentative epidemiological cut-off values of five Bacillus species relevant for use as animal feed additives or for plant protection.</title>
        <authorList>
            <person name="Agerso Y."/>
            <person name="Stuer-Lauridsen B."/>
            <person name="Bjerre K."/>
            <person name="Jensen M.G."/>
            <person name="Johansen E."/>
            <person name="Bennedsen M."/>
            <person name="Brockmann E."/>
            <person name="Nielsen B."/>
        </authorList>
    </citation>
    <scope>NUCLEOTIDE SEQUENCE [LARGE SCALE GENOMIC DNA]</scope>
    <source>
        <strain evidence="2 3">CHCC20162</strain>
    </source>
</reference>
<proteinExistence type="predicted"/>
<keyword evidence="1" id="KW-1133">Transmembrane helix</keyword>